<proteinExistence type="predicted"/>
<reference evidence="1" key="1">
    <citation type="submission" date="2023-08" db="EMBL/GenBank/DDBJ databases">
        <authorList>
            <person name="Audoor S."/>
            <person name="Bilcke G."/>
        </authorList>
    </citation>
    <scope>NUCLEOTIDE SEQUENCE</scope>
</reference>
<dbReference type="EMBL" id="CAKOGP040000968">
    <property type="protein sequence ID" value="CAJ1940839.1"/>
    <property type="molecule type" value="Genomic_DNA"/>
</dbReference>
<gene>
    <name evidence="1" type="ORF">CYCCA115_LOCUS7238</name>
</gene>
<dbReference type="Proteomes" id="UP001295423">
    <property type="component" value="Unassembled WGS sequence"/>
</dbReference>
<protein>
    <submittedName>
        <fullName evidence="1">Uncharacterized protein</fullName>
    </submittedName>
</protein>
<organism evidence="1 2">
    <name type="scientific">Cylindrotheca closterium</name>
    <dbReference type="NCBI Taxonomy" id="2856"/>
    <lineage>
        <taxon>Eukaryota</taxon>
        <taxon>Sar</taxon>
        <taxon>Stramenopiles</taxon>
        <taxon>Ochrophyta</taxon>
        <taxon>Bacillariophyta</taxon>
        <taxon>Bacillariophyceae</taxon>
        <taxon>Bacillariophycidae</taxon>
        <taxon>Bacillariales</taxon>
        <taxon>Bacillariaceae</taxon>
        <taxon>Cylindrotheca</taxon>
    </lineage>
</organism>
<evidence type="ECO:0000313" key="2">
    <source>
        <dbReference type="Proteomes" id="UP001295423"/>
    </source>
</evidence>
<name>A0AAD2CPQ4_9STRA</name>
<dbReference type="AlphaFoldDB" id="A0AAD2CPQ4"/>
<sequence>MPATNKTTKEKQPTCLDNPACAVILSDLENKKLPLDESEMSAEVAFNKFYADNPVVQAVAFKKFKEKLNDHRRQVLKKKESPPQKKLLNGMEPQQKWQKYYEDLPKFKDTCFQAFRDWLEKSAMPYAQAWEEHCKFLPAFKDVDLERFKARLKAHQDQVKKYMKRSKEEELLMLEEFKWYPKVEINADGTPNGPCIQQSFC</sequence>
<comment type="caution">
    <text evidence="1">The sequence shown here is derived from an EMBL/GenBank/DDBJ whole genome shotgun (WGS) entry which is preliminary data.</text>
</comment>
<keyword evidence="2" id="KW-1185">Reference proteome</keyword>
<evidence type="ECO:0000313" key="1">
    <source>
        <dbReference type="EMBL" id="CAJ1940839.1"/>
    </source>
</evidence>
<accession>A0AAD2CPQ4</accession>